<gene>
    <name evidence="1" type="ORF">CR513_56013</name>
</gene>
<evidence type="ECO:0000313" key="1">
    <source>
        <dbReference type="EMBL" id="RDX65336.1"/>
    </source>
</evidence>
<keyword evidence="2" id="KW-1185">Reference proteome</keyword>
<dbReference type="EMBL" id="QJKJ01013958">
    <property type="protein sequence ID" value="RDX65336.1"/>
    <property type="molecule type" value="Genomic_DNA"/>
</dbReference>
<accession>A0A371EH53</accession>
<evidence type="ECO:0000313" key="2">
    <source>
        <dbReference type="Proteomes" id="UP000257109"/>
    </source>
</evidence>
<proteinExistence type="predicted"/>
<organism evidence="1 2">
    <name type="scientific">Mucuna pruriens</name>
    <name type="common">Velvet bean</name>
    <name type="synonym">Dolichos pruriens</name>
    <dbReference type="NCBI Taxonomy" id="157652"/>
    <lineage>
        <taxon>Eukaryota</taxon>
        <taxon>Viridiplantae</taxon>
        <taxon>Streptophyta</taxon>
        <taxon>Embryophyta</taxon>
        <taxon>Tracheophyta</taxon>
        <taxon>Spermatophyta</taxon>
        <taxon>Magnoliopsida</taxon>
        <taxon>eudicotyledons</taxon>
        <taxon>Gunneridae</taxon>
        <taxon>Pentapetalae</taxon>
        <taxon>rosids</taxon>
        <taxon>fabids</taxon>
        <taxon>Fabales</taxon>
        <taxon>Fabaceae</taxon>
        <taxon>Papilionoideae</taxon>
        <taxon>50 kb inversion clade</taxon>
        <taxon>NPAAA clade</taxon>
        <taxon>indigoferoid/millettioid clade</taxon>
        <taxon>Phaseoleae</taxon>
        <taxon>Mucuna</taxon>
    </lineage>
</organism>
<sequence>MVTLGHIAHVLSLGFNKRPLSPIRVLGYFSIVAPSSPITKGMGSREIVTGSSVLRRRWVSVLTLPQIKQQTPIRHKSPGG</sequence>
<name>A0A371EH53_MUCPR</name>
<dbReference type="AlphaFoldDB" id="A0A371EH53"/>
<reference evidence="1" key="1">
    <citation type="submission" date="2018-05" db="EMBL/GenBank/DDBJ databases">
        <title>Draft genome of Mucuna pruriens seed.</title>
        <authorList>
            <person name="Nnadi N.E."/>
            <person name="Vos R."/>
            <person name="Hasami M.H."/>
            <person name="Devisetty U.K."/>
            <person name="Aguiy J.C."/>
        </authorList>
    </citation>
    <scope>NUCLEOTIDE SEQUENCE [LARGE SCALE GENOMIC DNA]</scope>
    <source>
        <strain evidence="1">JCA_2017</strain>
    </source>
</reference>
<comment type="caution">
    <text evidence="1">The sequence shown here is derived from an EMBL/GenBank/DDBJ whole genome shotgun (WGS) entry which is preliminary data.</text>
</comment>
<protein>
    <submittedName>
        <fullName evidence="1">Uncharacterized protein</fullName>
    </submittedName>
</protein>
<dbReference type="Proteomes" id="UP000257109">
    <property type="component" value="Unassembled WGS sequence"/>
</dbReference>
<feature type="non-terminal residue" evidence="1">
    <location>
        <position position="1"/>
    </location>
</feature>